<keyword evidence="3 4" id="KW-0964">Secreted</keyword>
<comment type="function">
    <text evidence="4">Dirigent proteins impart stereoselectivity on the phenoxy radical-coupling reaction, yielding optically active lignans from two molecules of coniferyl alcohol in the biosynthesis of lignans, flavonolignans, and alkaloids and thus plays a central role in plant secondary metabolism.</text>
</comment>
<gene>
    <name evidence="7" type="primary">LOC110795943</name>
</gene>
<evidence type="ECO:0000256" key="5">
    <source>
        <dbReference type="SAM" id="Phobius"/>
    </source>
</evidence>
<evidence type="ECO:0000256" key="4">
    <source>
        <dbReference type="RuleBase" id="RU363099"/>
    </source>
</evidence>
<organism evidence="6 7">
    <name type="scientific">Spinacia oleracea</name>
    <name type="common">Spinach</name>
    <dbReference type="NCBI Taxonomy" id="3562"/>
    <lineage>
        <taxon>Eukaryota</taxon>
        <taxon>Viridiplantae</taxon>
        <taxon>Streptophyta</taxon>
        <taxon>Embryophyta</taxon>
        <taxon>Tracheophyta</taxon>
        <taxon>Spermatophyta</taxon>
        <taxon>Magnoliopsida</taxon>
        <taxon>eudicotyledons</taxon>
        <taxon>Gunneridae</taxon>
        <taxon>Pentapetalae</taxon>
        <taxon>Caryophyllales</taxon>
        <taxon>Chenopodiaceae</taxon>
        <taxon>Chenopodioideae</taxon>
        <taxon>Anserineae</taxon>
        <taxon>Spinacia</taxon>
    </lineage>
</organism>
<accession>A0A9R0K327</accession>
<dbReference type="PANTHER" id="PTHR21495">
    <property type="entry name" value="NUCLEOPORIN-RELATED"/>
    <property type="match status" value="1"/>
</dbReference>
<evidence type="ECO:0000256" key="3">
    <source>
        <dbReference type="ARBA" id="ARBA00022525"/>
    </source>
</evidence>
<evidence type="ECO:0000256" key="2">
    <source>
        <dbReference type="ARBA" id="ARBA00011738"/>
    </source>
</evidence>
<keyword evidence="4" id="KW-0732">Signal</keyword>
<evidence type="ECO:0000313" key="7">
    <source>
        <dbReference type="RefSeq" id="XP_021856674.2"/>
    </source>
</evidence>
<dbReference type="InterPro" id="IPR044859">
    <property type="entry name" value="Allene_oxi_cyc_Dirigent"/>
</dbReference>
<keyword evidence="5" id="KW-1133">Transmembrane helix</keyword>
<keyword evidence="6" id="KW-1185">Reference proteome</keyword>
<feature type="transmembrane region" description="Helical" evidence="5">
    <location>
        <begin position="216"/>
        <end position="233"/>
    </location>
</feature>
<proteinExistence type="inferred from homology"/>
<keyword evidence="4" id="KW-0052">Apoplast</keyword>
<comment type="subcellular location">
    <subcellularLocation>
        <location evidence="4">Secreted</location>
        <location evidence="4">Extracellular space</location>
        <location evidence="4">Apoplast</location>
    </subcellularLocation>
</comment>
<feature type="signal peptide" evidence="4">
    <location>
        <begin position="1"/>
        <end position="23"/>
    </location>
</feature>
<evidence type="ECO:0000313" key="6">
    <source>
        <dbReference type="Proteomes" id="UP000813463"/>
    </source>
</evidence>
<dbReference type="AlphaFoldDB" id="A0A9R0K327"/>
<sequence length="234" mass="25271">MATSFIIFLVALMILALIPKNHAIFSRTISKEELGIKENDEKQTHLTLYYHDTLSGSNPTSIPIAKANSTDKSATMFGALAMMDDPLTEGPELTSKLVGRAQGLYGFADQQVSALVMIMNFYLLEGEFNGSTLSILGRDAMSDNVREMPVVGGTGSFRFAKGYVQAKTHTFHPKTGDAIVLFDVYVNHGSTVIGQSDAGSTGSSSTNAAPSPTQQTLPIIIMSFLFIIIFLCIF</sequence>
<dbReference type="InterPro" id="IPR004265">
    <property type="entry name" value="Dirigent"/>
</dbReference>
<dbReference type="Pfam" id="PF03018">
    <property type="entry name" value="Dirigent"/>
    <property type="match status" value="1"/>
</dbReference>
<evidence type="ECO:0000256" key="1">
    <source>
        <dbReference type="ARBA" id="ARBA00010746"/>
    </source>
</evidence>
<dbReference type="GeneID" id="110795943"/>
<keyword evidence="5" id="KW-0812">Transmembrane</keyword>
<dbReference type="GO" id="GO:0009699">
    <property type="term" value="P:phenylpropanoid biosynthetic process"/>
    <property type="evidence" value="ECO:0007669"/>
    <property type="project" value="UniProtKB-ARBA"/>
</dbReference>
<dbReference type="Proteomes" id="UP000813463">
    <property type="component" value="Chromosome 5"/>
</dbReference>
<reference evidence="6" key="1">
    <citation type="journal article" date="2021" name="Nat. Commun.">
        <title>Genomic analyses provide insights into spinach domestication and the genetic basis of agronomic traits.</title>
        <authorList>
            <person name="Cai X."/>
            <person name="Sun X."/>
            <person name="Xu C."/>
            <person name="Sun H."/>
            <person name="Wang X."/>
            <person name="Ge C."/>
            <person name="Zhang Z."/>
            <person name="Wang Q."/>
            <person name="Fei Z."/>
            <person name="Jiao C."/>
            <person name="Wang Q."/>
        </authorList>
    </citation>
    <scope>NUCLEOTIDE SEQUENCE [LARGE SCALE GENOMIC DNA]</scope>
    <source>
        <strain evidence="6">cv. Varoflay</strain>
    </source>
</reference>
<dbReference type="KEGG" id="soe:110795943"/>
<comment type="similarity">
    <text evidence="1 4">Belongs to the plant dirigent protein family.</text>
</comment>
<dbReference type="GO" id="GO:0048046">
    <property type="term" value="C:apoplast"/>
    <property type="evidence" value="ECO:0007669"/>
    <property type="project" value="UniProtKB-SubCell"/>
</dbReference>
<dbReference type="RefSeq" id="XP_021856674.2">
    <property type="nucleotide sequence ID" value="XM_022000982.2"/>
</dbReference>
<protein>
    <recommendedName>
        <fullName evidence="4">Dirigent protein</fullName>
    </recommendedName>
</protein>
<keyword evidence="5" id="KW-0472">Membrane</keyword>
<reference evidence="7" key="2">
    <citation type="submission" date="2025-08" db="UniProtKB">
        <authorList>
            <consortium name="RefSeq"/>
        </authorList>
    </citation>
    <scope>IDENTIFICATION</scope>
    <source>
        <tissue evidence="7">Leaf</tissue>
    </source>
</reference>
<name>A0A9R0K327_SPIOL</name>
<dbReference type="Gene3D" id="2.40.480.10">
    <property type="entry name" value="Allene oxide cyclase-like"/>
    <property type="match status" value="1"/>
</dbReference>
<comment type="subunit">
    <text evidence="2 4">Homodimer.</text>
</comment>
<feature type="chain" id="PRO_5044976198" description="Dirigent protein" evidence="4">
    <location>
        <begin position="24"/>
        <end position="234"/>
    </location>
</feature>